<sequence length="65" mass="7338">MKEEESQKIAKRAVKIALVCVFITLLLSLINIYILINQISATAAMSKEIKVLQEKLGIQRHTLDN</sequence>
<dbReference type="AlphaFoldDB" id="A0A4U8TJ02"/>
<name>A0A4U8TJ02_9HELI</name>
<proteinExistence type="predicted"/>
<keyword evidence="1" id="KW-1133">Transmembrane helix</keyword>
<dbReference type="STRING" id="425400.LS65_00315"/>
<keyword evidence="1" id="KW-0812">Transmembrane</keyword>
<evidence type="ECO:0000313" key="2">
    <source>
        <dbReference type="EMBL" id="TLE00311.1"/>
    </source>
</evidence>
<dbReference type="Pfam" id="PF17402">
    <property type="entry name" value="DUF5408"/>
    <property type="match status" value="1"/>
</dbReference>
<accession>A0A4U8TJ02</accession>
<organism evidence="2 3">
    <name type="scientific">Helicobacter japonicus</name>
    <dbReference type="NCBI Taxonomy" id="425400"/>
    <lineage>
        <taxon>Bacteria</taxon>
        <taxon>Pseudomonadati</taxon>
        <taxon>Campylobacterota</taxon>
        <taxon>Epsilonproteobacteria</taxon>
        <taxon>Campylobacterales</taxon>
        <taxon>Helicobacteraceae</taxon>
        <taxon>Helicobacter</taxon>
    </lineage>
</organism>
<dbReference type="Proteomes" id="UP000029707">
    <property type="component" value="Unassembled WGS sequence"/>
</dbReference>
<comment type="caution">
    <text evidence="2">The sequence shown here is derived from an EMBL/GenBank/DDBJ whole genome shotgun (WGS) entry which is preliminary data.</text>
</comment>
<dbReference type="InterPro" id="IPR035366">
    <property type="entry name" value="DUF5408"/>
</dbReference>
<evidence type="ECO:0000256" key="1">
    <source>
        <dbReference type="SAM" id="Phobius"/>
    </source>
</evidence>
<reference evidence="2 3" key="1">
    <citation type="journal article" date="2014" name="Genome Announc.">
        <title>Draft genome sequences of eight enterohepatic helicobacter species isolated from both laboratory and wild rodents.</title>
        <authorList>
            <person name="Sheh A."/>
            <person name="Shen Z."/>
            <person name="Fox J.G."/>
        </authorList>
    </citation>
    <scope>NUCLEOTIDE SEQUENCE [LARGE SCALE GENOMIC DNA]</scope>
    <source>
        <strain evidence="2 3">MIT 01-6451</strain>
    </source>
</reference>
<protein>
    <submittedName>
        <fullName evidence="2">Uncharacterized protein</fullName>
    </submittedName>
</protein>
<keyword evidence="3" id="KW-1185">Reference proteome</keyword>
<dbReference type="EMBL" id="JRMQ02000013">
    <property type="protein sequence ID" value="TLE00311.1"/>
    <property type="molecule type" value="Genomic_DNA"/>
</dbReference>
<gene>
    <name evidence="2" type="ORF">LS65_008110</name>
</gene>
<keyword evidence="1" id="KW-0472">Membrane</keyword>
<evidence type="ECO:0000313" key="3">
    <source>
        <dbReference type="Proteomes" id="UP000029707"/>
    </source>
</evidence>
<feature type="transmembrane region" description="Helical" evidence="1">
    <location>
        <begin position="12"/>
        <end position="36"/>
    </location>
</feature>